<evidence type="ECO:0000313" key="3">
    <source>
        <dbReference type="Proteomes" id="UP000023152"/>
    </source>
</evidence>
<proteinExistence type="predicted"/>
<dbReference type="Proteomes" id="UP000023152">
    <property type="component" value="Unassembled WGS sequence"/>
</dbReference>
<dbReference type="EMBL" id="ASPP01020971">
    <property type="protein sequence ID" value="ETO12917.1"/>
    <property type="molecule type" value="Genomic_DNA"/>
</dbReference>
<gene>
    <name evidence="2" type="ORF">RFI_24458</name>
</gene>
<keyword evidence="3" id="KW-1185">Reference proteome</keyword>
<feature type="region of interest" description="Disordered" evidence="1">
    <location>
        <begin position="62"/>
        <end position="86"/>
    </location>
</feature>
<feature type="compositionally biased region" description="Polar residues" evidence="1">
    <location>
        <begin position="71"/>
        <end position="82"/>
    </location>
</feature>
<organism evidence="2 3">
    <name type="scientific">Reticulomyxa filosa</name>
    <dbReference type="NCBI Taxonomy" id="46433"/>
    <lineage>
        <taxon>Eukaryota</taxon>
        <taxon>Sar</taxon>
        <taxon>Rhizaria</taxon>
        <taxon>Retaria</taxon>
        <taxon>Foraminifera</taxon>
        <taxon>Monothalamids</taxon>
        <taxon>Reticulomyxidae</taxon>
        <taxon>Reticulomyxa</taxon>
    </lineage>
</organism>
<reference evidence="2 3" key="1">
    <citation type="journal article" date="2013" name="Curr. Biol.">
        <title>The Genome of the Foraminiferan Reticulomyxa filosa.</title>
        <authorList>
            <person name="Glockner G."/>
            <person name="Hulsmann N."/>
            <person name="Schleicher M."/>
            <person name="Noegel A.A."/>
            <person name="Eichinger L."/>
            <person name="Gallinger C."/>
            <person name="Pawlowski J."/>
            <person name="Sierra R."/>
            <person name="Euteneuer U."/>
            <person name="Pillet L."/>
            <person name="Moustafa A."/>
            <person name="Platzer M."/>
            <person name="Groth M."/>
            <person name="Szafranski K."/>
            <person name="Schliwa M."/>
        </authorList>
    </citation>
    <scope>NUCLEOTIDE SEQUENCE [LARGE SCALE GENOMIC DNA]</scope>
</reference>
<feature type="non-terminal residue" evidence="2">
    <location>
        <position position="217"/>
    </location>
</feature>
<accession>X6MHN4</accession>
<name>X6MHN4_RETFI</name>
<evidence type="ECO:0008006" key="4">
    <source>
        <dbReference type="Google" id="ProtNLM"/>
    </source>
</evidence>
<comment type="caution">
    <text evidence="2">The sequence shown here is derived from an EMBL/GenBank/DDBJ whole genome shotgun (WGS) entry which is preliminary data.</text>
</comment>
<sequence length="217" mass="24846">MSQGELSSWLAANKLSSVERTFQERTVTLEELLEFEVDELVDFAKDMKLDTLSTRRLMKGIEEEKKRRSDASQTQEGSSTWKGQEITKYGEGVPQVNVDDDSIIPGASEQLKGLVRGKDDQIRIIVTVHEQEAFNKLQGRQQECETLMEKIALSIEELTRETLLKQTIQDTLESVILTLKEKEQQVQFEVVQKQKQKELLLKSQLQILSNHQNTLAL</sequence>
<dbReference type="AlphaFoldDB" id="X6MHN4"/>
<protein>
    <recommendedName>
        <fullName evidence="4">SAM domain-containing protein</fullName>
    </recommendedName>
</protein>
<evidence type="ECO:0000256" key="1">
    <source>
        <dbReference type="SAM" id="MobiDB-lite"/>
    </source>
</evidence>
<evidence type="ECO:0000313" key="2">
    <source>
        <dbReference type="EMBL" id="ETO12917.1"/>
    </source>
</evidence>